<comment type="caution">
    <text evidence="2">The sequence shown here is derived from an EMBL/GenBank/DDBJ whole genome shotgun (WGS) entry which is preliminary data.</text>
</comment>
<sequence>MAPMRRPAAYAPLPVGYAWATDIAAETSDSESSVSSNPSKSVARDVPSLRLNSSLVFHMAEPQAWVQLSPQAKLQKKREHLCAQWGEENFTFFEDAPAVRKHRGRIQVRRYDYYAHFEVWDAEHFNVQYHNSMTLLQDGLKMNDDDFNRLQSSLGIVDAEFLHAFNDWKCHCGSLEVQAGKQPPKTRAVALAKRPPTPPALPKSLLKQRARPCESALGNRQSPNATLGAPRPPQLPPDPQQYHGPSAALNYPQVFPSKRPAPHAPSNSPQAVTTAPTSHAPGTPQQPQESRAPHAPLNRPQVHSAAQRVQNPNPRNSADAVVSIHLADVTSSRRNRLLANNAPKSQLQPTGLSMASPTQSKRIKRDFSEVDDSTQQYNLHQYNYQQRSSLPQNFQWPNKRTRTEVPRRKKIPLFLRREASRTVTLPGFRETPRRLCDPEMYGQGLKENQHKFADEHESWLVELDTVFTHVETSAEPLAKDEEEANVIVRRTLAELFRVIKNRFSYEQELREFDDASSILFYGHIYNLWSKGVGLADPYVVWAIAQTFKVGDQAISEKETQVLRNEMLQYVHNNYFAQWWQMVVYAIITSRKA</sequence>
<dbReference type="EMBL" id="AMGV01000008">
    <property type="protein sequence ID" value="KEF55130.1"/>
    <property type="molecule type" value="Genomic_DNA"/>
</dbReference>
<evidence type="ECO:0000256" key="1">
    <source>
        <dbReference type="SAM" id="MobiDB-lite"/>
    </source>
</evidence>
<feature type="compositionally biased region" description="Polar residues" evidence="1">
    <location>
        <begin position="342"/>
        <end position="360"/>
    </location>
</feature>
<keyword evidence="3" id="KW-1185">Reference proteome</keyword>
<feature type="region of interest" description="Disordered" evidence="1">
    <location>
        <begin position="181"/>
        <end position="317"/>
    </location>
</feature>
<gene>
    <name evidence="2" type="ORF">A1O9_08783</name>
</gene>
<evidence type="ECO:0000313" key="3">
    <source>
        <dbReference type="Proteomes" id="UP000027920"/>
    </source>
</evidence>
<protein>
    <submittedName>
        <fullName evidence="2">Uncharacterized protein</fullName>
    </submittedName>
</protein>
<dbReference type="AlphaFoldDB" id="A0A072PHX2"/>
<feature type="region of interest" description="Disordered" evidence="1">
    <location>
        <begin position="334"/>
        <end position="362"/>
    </location>
</feature>
<name>A0A072PHX2_9EURO</name>
<dbReference type="OrthoDB" id="4118358at2759"/>
<feature type="compositionally biased region" description="Polar residues" evidence="1">
    <location>
        <begin position="265"/>
        <end position="277"/>
    </location>
</feature>
<dbReference type="GeneID" id="25283694"/>
<feature type="compositionally biased region" description="Polar residues" evidence="1">
    <location>
        <begin position="307"/>
        <end position="316"/>
    </location>
</feature>
<dbReference type="VEuPathDB" id="FungiDB:A1O9_08783"/>
<dbReference type="HOGENOM" id="CLU_460808_0_0_1"/>
<reference evidence="2 3" key="1">
    <citation type="submission" date="2013-03" db="EMBL/GenBank/DDBJ databases">
        <title>The Genome Sequence of Exophiala aquamarina CBS 119918.</title>
        <authorList>
            <consortium name="The Broad Institute Genomics Platform"/>
            <person name="Cuomo C."/>
            <person name="de Hoog S."/>
            <person name="Gorbushina A."/>
            <person name="Walker B."/>
            <person name="Young S.K."/>
            <person name="Zeng Q."/>
            <person name="Gargeya S."/>
            <person name="Fitzgerald M."/>
            <person name="Haas B."/>
            <person name="Abouelleil A."/>
            <person name="Allen A.W."/>
            <person name="Alvarado L."/>
            <person name="Arachchi H.M."/>
            <person name="Berlin A.M."/>
            <person name="Chapman S.B."/>
            <person name="Gainer-Dewar J."/>
            <person name="Goldberg J."/>
            <person name="Griggs A."/>
            <person name="Gujja S."/>
            <person name="Hansen M."/>
            <person name="Howarth C."/>
            <person name="Imamovic A."/>
            <person name="Ireland A."/>
            <person name="Larimer J."/>
            <person name="McCowan C."/>
            <person name="Murphy C."/>
            <person name="Pearson M."/>
            <person name="Poon T.W."/>
            <person name="Priest M."/>
            <person name="Roberts A."/>
            <person name="Saif S."/>
            <person name="Shea T."/>
            <person name="Sisk P."/>
            <person name="Sykes S."/>
            <person name="Wortman J."/>
            <person name="Nusbaum C."/>
            <person name="Birren B."/>
        </authorList>
    </citation>
    <scope>NUCLEOTIDE SEQUENCE [LARGE SCALE GENOMIC DNA]</scope>
    <source>
        <strain evidence="2 3">CBS 119918</strain>
    </source>
</reference>
<evidence type="ECO:0000313" key="2">
    <source>
        <dbReference type="EMBL" id="KEF55130.1"/>
    </source>
</evidence>
<feature type="compositionally biased region" description="Pro residues" evidence="1">
    <location>
        <begin position="230"/>
        <end position="239"/>
    </location>
</feature>
<dbReference type="RefSeq" id="XP_013257720.1">
    <property type="nucleotide sequence ID" value="XM_013402266.1"/>
</dbReference>
<dbReference type="Proteomes" id="UP000027920">
    <property type="component" value="Unassembled WGS sequence"/>
</dbReference>
<proteinExistence type="predicted"/>
<organism evidence="2 3">
    <name type="scientific">Exophiala aquamarina CBS 119918</name>
    <dbReference type="NCBI Taxonomy" id="1182545"/>
    <lineage>
        <taxon>Eukaryota</taxon>
        <taxon>Fungi</taxon>
        <taxon>Dikarya</taxon>
        <taxon>Ascomycota</taxon>
        <taxon>Pezizomycotina</taxon>
        <taxon>Eurotiomycetes</taxon>
        <taxon>Chaetothyriomycetidae</taxon>
        <taxon>Chaetothyriales</taxon>
        <taxon>Herpotrichiellaceae</taxon>
        <taxon>Exophiala</taxon>
    </lineage>
</organism>
<accession>A0A072PHX2</accession>